<protein>
    <submittedName>
        <fullName evidence="1">Uncharacterized protein</fullName>
    </submittedName>
</protein>
<proteinExistence type="predicted"/>
<organism evidence="1 2">
    <name type="scientific">Sutcliffiella horikoshii</name>
    <dbReference type="NCBI Taxonomy" id="79883"/>
    <lineage>
        <taxon>Bacteria</taxon>
        <taxon>Bacillati</taxon>
        <taxon>Bacillota</taxon>
        <taxon>Bacilli</taxon>
        <taxon>Bacillales</taxon>
        <taxon>Bacillaceae</taxon>
        <taxon>Sutcliffiella</taxon>
    </lineage>
</organism>
<dbReference type="RefSeq" id="WP_148990216.1">
    <property type="nucleotide sequence ID" value="NZ_VTEV01000015.1"/>
</dbReference>
<evidence type="ECO:0000313" key="2">
    <source>
        <dbReference type="Proteomes" id="UP000322524"/>
    </source>
</evidence>
<gene>
    <name evidence="1" type="ORF">FZC76_21825</name>
</gene>
<dbReference type="Proteomes" id="UP000322524">
    <property type="component" value="Unassembled WGS sequence"/>
</dbReference>
<comment type="caution">
    <text evidence="1">The sequence shown here is derived from an EMBL/GenBank/DDBJ whole genome shotgun (WGS) entry which is preliminary data.</text>
</comment>
<sequence length="72" mass="8305">MKVKLSLRQKESGIVHDLERDLTSTELSVLREVGYLVYEEKAFTLQKNMTVILLDELDPTPVLLLVFVHFDS</sequence>
<reference evidence="1 2" key="1">
    <citation type="submission" date="2019-08" db="EMBL/GenBank/DDBJ databases">
        <title>Bacillus genomes from the desert of Cuatro Cienegas, Coahuila.</title>
        <authorList>
            <person name="Olmedo-Alvarez G."/>
        </authorList>
    </citation>
    <scope>NUCLEOTIDE SEQUENCE [LARGE SCALE GENOMIC DNA]</scope>
    <source>
        <strain evidence="1 2">CH28_1T</strain>
    </source>
</reference>
<evidence type="ECO:0000313" key="1">
    <source>
        <dbReference type="EMBL" id="TYS60510.1"/>
    </source>
</evidence>
<accession>A0A5D4SB76</accession>
<dbReference type="AlphaFoldDB" id="A0A5D4SB76"/>
<dbReference type="EMBL" id="VTEV01000015">
    <property type="protein sequence ID" value="TYS60510.1"/>
    <property type="molecule type" value="Genomic_DNA"/>
</dbReference>
<name>A0A5D4SB76_9BACI</name>